<dbReference type="Gene3D" id="3.90.550.10">
    <property type="entry name" value="Spore Coat Polysaccharide Biosynthesis Protein SpsA, Chain A"/>
    <property type="match status" value="1"/>
</dbReference>
<dbReference type="PANTHER" id="PTHR43630:SF1">
    <property type="entry name" value="POLY-BETA-1,6-N-ACETYL-D-GLUCOSAMINE SYNTHASE"/>
    <property type="match status" value="1"/>
</dbReference>
<keyword evidence="3 6" id="KW-0808">Transferase</keyword>
<dbReference type="InterPro" id="IPR029044">
    <property type="entry name" value="Nucleotide-diphossugar_trans"/>
</dbReference>
<evidence type="ECO:0000256" key="4">
    <source>
        <dbReference type="SAM" id="Phobius"/>
    </source>
</evidence>
<organism evidence="6 7">
    <name type="scientific">Deinococcus reticulitermitis</name>
    <dbReference type="NCBI Taxonomy" id="856736"/>
    <lineage>
        <taxon>Bacteria</taxon>
        <taxon>Thermotogati</taxon>
        <taxon>Deinococcota</taxon>
        <taxon>Deinococci</taxon>
        <taxon>Deinococcales</taxon>
        <taxon>Deinococcaceae</taxon>
        <taxon>Deinococcus</taxon>
    </lineage>
</organism>
<name>A0A1H6WHL9_9DEIO</name>
<sequence>MDLLRGFLTFLDLSGLLMLGLYFLQMIVAALLPAPRRQGVPDESLRFTFLIPALNEAQVIGETVRNLRATVPDARIVVIDDASEDATAALVQELAARDPQVSLLRRAFPEAREGKGKALNWAVSRVIAEREQEGADLRREIFVVVDADGRVTPELIPEARRALSDPDVMGAQARVRIRPSVTRLTPRTVIGRMLEQQQDLEFFIVRHVQLLRQRWHSVGLFGNGQFMRASYLAGQLARGVAPWPDCLSEDFASGLEMRLARRQNRMAFLESAVTQQGLPDLHRFSRQRARWTQGTMQCAPYLPRLWRSPMPLLARLDLTYFVISPWMNGVIVTSLLMQPVRWLMGTQGLVLDATVSLIITVINIGLQLQWIARYQLENRLSAGRVLFTLASLPVYGFALFLSLPMAYKHYFTGRRTWDKSLRHAEPGELGTSAD</sequence>
<keyword evidence="4" id="KW-0812">Transmembrane</keyword>
<evidence type="ECO:0000256" key="2">
    <source>
        <dbReference type="ARBA" id="ARBA00022676"/>
    </source>
</evidence>
<evidence type="ECO:0000313" key="7">
    <source>
        <dbReference type="Proteomes" id="UP000199223"/>
    </source>
</evidence>
<keyword evidence="4" id="KW-1133">Transmembrane helix</keyword>
<evidence type="ECO:0000256" key="3">
    <source>
        <dbReference type="ARBA" id="ARBA00022679"/>
    </source>
</evidence>
<evidence type="ECO:0000259" key="5">
    <source>
        <dbReference type="Pfam" id="PF00535"/>
    </source>
</evidence>
<reference evidence="7" key="1">
    <citation type="submission" date="2016-10" db="EMBL/GenBank/DDBJ databases">
        <authorList>
            <person name="Varghese N."/>
            <person name="Submissions S."/>
        </authorList>
    </citation>
    <scope>NUCLEOTIDE SEQUENCE [LARGE SCALE GENOMIC DNA]</scope>
    <source>
        <strain evidence="7">CGMCC 1.10218</strain>
    </source>
</reference>
<evidence type="ECO:0000313" key="6">
    <source>
        <dbReference type="EMBL" id="SEJ14694.1"/>
    </source>
</evidence>
<dbReference type="SUPFAM" id="SSF53448">
    <property type="entry name" value="Nucleotide-diphospho-sugar transferases"/>
    <property type="match status" value="1"/>
</dbReference>
<feature type="transmembrane region" description="Helical" evidence="4">
    <location>
        <begin position="384"/>
        <end position="407"/>
    </location>
</feature>
<comment type="similarity">
    <text evidence="1">Belongs to the glycosyltransferase 2 family.</text>
</comment>
<gene>
    <name evidence="6" type="ORF">SAMN04488058_104132</name>
</gene>
<feature type="transmembrane region" description="Helical" evidence="4">
    <location>
        <begin position="318"/>
        <end position="337"/>
    </location>
</feature>
<accession>A0A1H6WHL9</accession>
<proteinExistence type="inferred from homology"/>
<feature type="transmembrane region" description="Helical" evidence="4">
    <location>
        <begin position="349"/>
        <end position="372"/>
    </location>
</feature>
<dbReference type="InterPro" id="IPR001173">
    <property type="entry name" value="Glyco_trans_2-like"/>
</dbReference>
<dbReference type="GO" id="GO:0016757">
    <property type="term" value="F:glycosyltransferase activity"/>
    <property type="evidence" value="ECO:0007669"/>
    <property type="project" value="UniProtKB-KW"/>
</dbReference>
<protein>
    <submittedName>
        <fullName evidence="6">Glycosyltransferase, catalytic subunit of cellulose synthase and poly-beta-1,6-N-acetylglucosamine synthase</fullName>
    </submittedName>
</protein>
<dbReference type="EMBL" id="FNZA01000004">
    <property type="protein sequence ID" value="SEJ14694.1"/>
    <property type="molecule type" value="Genomic_DNA"/>
</dbReference>
<keyword evidence="4" id="KW-0472">Membrane</keyword>
<feature type="domain" description="Glycosyltransferase 2-like" evidence="5">
    <location>
        <begin position="49"/>
        <end position="188"/>
    </location>
</feature>
<dbReference type="Pfam" id="PF00535">
    <property type="entry name" value="Glycos_transf_2"/>
    <property type="match status" value="1"/>
</dbReference>
<keyword evidence="7" id="KW-1185">Reference proteome</keyword>
<dbReference type="STRING" id="856736.SAMN04488058_104132"/>
<dbReference type="PANTHER" id="PTHR43630">
    <property type="entry name" value="POLY-BETA-1,6-N-ACETYL-D-GLUCOSAMINE SYNTHASE"/>
    <property type="match status" value="1"/>
</dbReference>
<dbReference type="Proteomes" id="UP000199223">
    <property type="component" value="Unassembled WGS sequence"/>
</dbReference>
<evidence type="ECO:0000256" key="1">
    <source>
        <dbReference type="ARBA" id="ARBA00006739"/>
    </source>
</evidence>
<feature type="transmembrane region" description="Helical" evidence="4">
    <location>
        <begin position="7"/>
        <end position="32"/>
    </location>
</feature>
<keyword evidence="2" id="KW-0328">Glycosyltransferase</keyword>
<dbReference type="AlphaFoldDB" id="A0A1H6WHL9"/>